<evidence type="ECO:0000313" key="1">
    <source>
        <dbReference type="EMBL" id="TWT53624.1"/>
    </source>
</evidence>
<reference evidence="1 2" key="1">
    <citation type="submission" date="2019-02" db="EMBL/GenBank/DDBJ databases">
        <title>Deep-cultivation of Planctomycetes and their phenomic and genomic characterization uncovers novel biology.</title>
        <authorList>
            <person name="Wiegand S."/>
            <person name="Jogler M."/>
            <person name="Boedeker C."/>
            <person name="Pinto D."/>
            <person name="Vollmers J."/>
            <person name="Rivas-Marin E."/>
            <person name="Kohn T."/>
            <person name="Peeters S.H."/>
            <person name="Heuer A."/>
            <person name="Rast P."/>
            <person name="Oberbeckmann S."/>
            <person name="Bunk B."/>
            <person name="Jeske O."/>
            <person name="Meyerdierks A."/>
            <person name="Storesund J.E."/>
            <person name="Kallscheuer N."/>
            <person name="Luecker S."/>
            <person name="Lage O.M."/>
            <person name="Pohl T."/>
            <person name="Merkel B.J."/>
            <person name="Hornburger P."/>
            <person name="Mueller R.-W."/>
            <person name="Bruemmer F."/>
            <person name="Labrenz M."/>
            <person name="Spormann A.M."/>
            <person name="Op Den Camp H."/>
            <person name="Overmann J."/>
            <person name="Amann R."/>
            <person name="Jetten M.S.M."/>
            <person name="Mascher T."/>
            <person name="Medema M.H."/>
            <person name="Devos D.P."/>
            <person name="Kaster A.-K."/>
            <person name="Ovreas L."/>
            <person name="Rohde M."/>
            <person name="Galperin M.Y."/>
            <person name="Jogler C."/>
        </authorList>
    </citation>
    <scope>NUCLEOTIDE SEQUENCE [LARGE SCALE GENOMIC DNA]</scope>
    <source>
        <strain evidence="1 2">Pla22</strain>
    </source>
</reference>
<sequence length="180" mass="19922">MLSLLPLLYGEAICLAQDLDPPPNVGPIESVPIGTWCSVFQQNGKFCKDFFTKEECDNTCAETILFQSVYYTPDGEAYPILVTAMACADTGYVREPKDEAMHHCKPRQVQAGDDPLDYSGCREITFDCGFEWECGFGCKWELGSWSCQGTWNANPVHVETNELSLATAGDCLEMDPPQAL</sequence>
<evidence type="ECO:0000313" key="2">
    <source>
        <dbReference type="Proteomes" id="UP000316598"/>
    </source>
</evidence>
<gene>
    <name evidence="1" type="ORF">Pla22_12540</name>
</gene>
<protein>
    <submittedName>
        <fullName evidence="1">Uncharacterized protein</fullName>
    </submittedName>
</protein>
<organism evidence="1 2">
    <name type="scientific">Rubripirellula amarantea</name>
    <dbReference type="NCBI Taxonomy" id="2527999"/>
    <lineage>
        <taxon>Bacteria</taxon>
        <taxon>Pseudomonadati</taxon>
        <taxon>Planctomycetota</taxon>
        <taxon>Planctomycetia</taxon>
        <taxon>Pirellulales</taxon>
        <taxon>Pirellulaceae</taxon>
        <taxon>Rubripirellula</taxon>
    </lineage>
</organism>
<accession>A0A5C5WRV3</accession>
<keyword evidence="2" id="KW-1185">Reference proteome</keyword>
<dbReference type="EMBL" id="SJPI01000001">
    <property type="protein sequence ID" value="TWT53624.1"/>
    <property type="molecule type" value="Genomic_DNA"/>
</dbReference>
<dbReference type="AlphaFoldDB" id="A0A5C5WRV3"/>
<proteinExistence type="predicted"/>
<name>A0A5C5WRV3_9BACT</name>
<comment type="caution">
    <text evidence="1">The sequence shown here is derived from an EMBL/GenBank/DDBJ whole genome shotgun (WGS) entry which is preliminary data.</text>
</comment>
<dbReference type="Proteomes" id="UP000316598">
    <property type="component" value="Unassembled WGS sequence"/>
</dbReference>